<dbReference type="AlphaFoldDB" id="A0A1H1S6S4"/>
<gene>
    <name evidence="2" type="ORF">SAMN04489719_2318</name>
</gene>
<name>A0A1H1S6S4_9MICO</name>
<dbReference type="InterPro" id="IPR003718">
    <property type="entry name" value="OsmC/Ohr_fam"/>
</dbReference>
<feature type="region of interest" description="Disordered" evidence="1">
    <location>
        <begin position="1"/>
        <end position="32"/>
    </location>
</feature>
<evidence type="ECO:0000256" key="1">
    <source>
        <dbReference type="SAM" id="MobiDB-lite"/>
    </source>
</evidence>
<organism evidence="2 3">
    <name type="scientific">Agrococcus carbonis</name>
    <dbReference type="NCBI Taxonomy" id="684552"/>
    <lineage>
        <taxon>Bacteria</taxon>
        <taxon>Bacillati</taxon>
        <taxon>Actinomycetota</taxon>
        <taxon>Actinomycetes</taxon>
        <taxon>Micrococcales</taxon>
        <taxon>Microbacteriaceae</taxon>
        <taxon>Agrococcus</taxon>
    </lineage>
</organism>
<accession>A0A1H1S6S4</accession>
<dbReference type="RefSeq" id="WP_092667145.1">
    <property type="nucleotide sequence ID" value="NZ_LT629734.1"/>
</dbReference>
<keyword evidence="3" id="KW-1185">Reference proteome</keyword>
<dbReference type="PANTHER" id="PTHR34352:SF1">
    <property type="entry name" value="PROTEIN YHFA"/>
    <property type="match status" value="1"/>
</dbReference>
<evidence type="ECO:0000313" key="3">
    <source>
        <dbReference type="Proteomes" id="UP000199649"/>
    </source>
</evidence>
<dbReference type="PANTHER" id="PTHR34352">
    <property type="entry name" value="PROTEIN YHFA"/>
    <property type="match status" value="1"/>
</dbReference>
<dbReference type="InterPro" id="IPR015946">
    <property type="entry name" value="KH_dom-like_a/b"/>
</dbReference>
<dbReference type="STRING" id="684552.SAMN04489719_2318"/>
<protein>
    <submittedName>
        <fullName evidence="2">Uncharacterized OsmC-related protein</fullName>
    </submittedName>
</protein>
<dbReference type="EMBL" id="LT629734">
    <property type="protein sequence ID" value="SDS43687.1"/>
    <property type="molecule type" value="Genomic_DNA"/>
</dbReference>
<proteinExistence type="predicted"/>
<dbReference type="SUPFAM" id="SSF82784">
    <property type="entry name" value="OsmC-like"/>
    <property type="match status" value="1"/>
</dbReference>
<feature type="compositionally biased region" description="Low complexity" evidence="1">
    <location>
        <begin position="1"/>
        <end position="27"/>
    </location>
</feature>
<dbReference type="OrthoDB" id="4703953at2"/>
<dbReference type="Pfam" id="PF02566">
    <property type="entry name" value="OsmC"/>
    <property type="match status" value="1"/>
</dbReference>
<dbReference type="InterPro" id="IPR036102">
    <property type="entry name" value="OsmC/Ohrsf"/>
</dbReference>
<sequence length="186" mass="18874">MTSAASASPAAASASPASASPADSVAPGTAAPDPARRAIELRRLATGRFVARNAAGAELEFGHGDQLLSPVELLLAAIAGCSSMDVDAVTSRSAEPTEFRVEATGRKVVDAAGGNRMEDLHLSFHLAFGDDEGGRKAAQLVERVVALSHDKLCTVSRTVEAGTPVGYDIAPAAAQPVEAGEPDDVA</sequence>
<evidence type="ECO:0000313" key="2">
    <source>
        <dbReference type="EMBL" id="SDS43687.1"/>
    </source>
</evidence>
<dbReference type="Proteomes" id="UP000199649">
    <property type="component" value="Chromosome I"/>
</dbReference>
<reference evidence="3" key="1">
    <citation type="submission" date="2016-10" db="EMBL/GenBank/DDBJ databases">
        <authorList>
            <person name="Varghese N."/>
            <person name="Submissions S."/>
        </authorList>
    </citation>
    <scope>NUCLEOTIDE SEQUENCE [LARGE SCALE GENOMIC DNA]</scope>
    <source>
        <strain evidence="3">DSM 22965</strain>
    </source>
</reference>
<dbReference type="Gene3D" id="3.30.300.20">
    <property type="match status" value="1"/>
</dbReference>